<evidence type="ECO:0000256" key="5">
    <source>
        <dbReference type="ARBA" id="ARBA00047503"/>
    </source>
</evidence>
<dbReference type="GO" id="GO:0008713">
    <property type="term" value="F:ADP-heptose-lipopolysaccharide heptosyltransferase activity"/>
    <property type="evidence" value="ECO:0007669"/>
    <property type="project" value="UniProtKB-EC"/>
</dbReference>
<dbReference type="KEGG" id="pfer:IRI77_11100"/>
<protein>
    <recommendedName>
        <fullName evidence="4">lipopolysaccharide heptosyltransferase II</fullName>
        <ecNumber evidence="4">2.4.99.24</ecNumber>
    </recommendedName>
</protein>
<dbReference type="GO" id="GO:0009244">
    <property type="term" value="P:lipopolysaccharide core region biosynthetic process"/>
    <property type="evidence" value="ECO:0007669"/>
    <property type="project" value="TreeGrafter"/>
</dbReference>
<dbReference type="NCBIfam" id="TIGR02195">
    <property type="entry name" value="heptsyl_trn_II"/>
    <property type="match status" value="1"/>
</dbReference>
<comment type="similarity">
    <text evidence="3">Belongs to the glycosyltransferase 9 family.</text>
</comment>
<dbReference type="EMBL" id="CP063849">
    <property type="protein sequence ID" value="QOY90469.1"/>
    <property type="molecule type" value="Genomic_DNA"/>
</dbReference>
<keyword evidence="1" id="KW-0328">Glycosyltransferase</keyword>
<evidence type="ECO:0000256" key="3">
    <source>
        <dbReference type="ARBA" id="ARBA00043995"/>
    </source>
</evidence>
<accession>A0A7S7NVD1</accession>
<dbReference type="Gene3D" id="3.40.50.2000">
    <property type="entry name" value="Glycogen Phosphorylase B"/>
    <property type="match status" value="2"/>
</dbReference>
<dbReference type="PANTHER" id="PTHR30160:SF7">
    <property type="entry name" value="ADP-HEPTOSE--LPS HEPTOSYLTRANSFERASE 2"/>
    <property type="match status" value="1"/>
</dbReference>
<evidence type="ECO:0000256" key="1">
    <source>
        <dbReference type="ARBA" id="ARBA00022676"/>
    </source>
</evidence>
<dbReference type="EC" id="2.4.99.24" evidence="4"/>
<dbReference type="InterPro" id="IPR051199">
    <property type="entry name" value="LPS_LOS_Heptosyltrfase"/>
</dbReference>
<proteinExistence type="inferred from homology"/>
<evidence type="ECO:0000256" key="4">
    <source>
        <dbReference type="ARBA" id="ARBA00044042"/>
    </source>
</evidence>
<comment type="catalytic activity">
    <reaction evidence="5">
        <text>an L-alpha-D-Hep-(1-&gt;5)-[alpha-Kdo-(2-&gt;4)]-alpha-Kdo-(2-&gt;6)-lipid A + ADP-L-glycero-beta-D-manno-heptose = an L-alpha-D-Hep-(1-&gt;3)-L-alpha-D-Hep-(1-&gt;5)-[alpha-Kdo-(2-&gt;4)]-alpha-Kdo-(2-&gt;6)-lipid A + ADP + H(+)</text>
        <dbReference type="Rhea" id="RHEA:74071"/>
        <dbReference type="ChEBI" id="CHEBI:15378"/>
        <dbReference type="ChEBI" id="CHEBI:61506"/>
        <dbReference type="ChEBI" id="CHEBI:193068"/>
        <dbReference type="ChEBI" id="CHEBI:193069"/>
        <dbReference type="ChEBI" id="CHEBI:456216"/>
        <dbReference type="EC" id="2.4.99.24"/>
    </reaction>
</comment>
<reference evidence="6 7" key="1">
    <citation type="submission" date="2020-10" db="EMBL/GenBank/DDBJ databases">
        <title>Complete genome sequence of Paludibaculum fermentans P105T, a facultatively anaerobic acidobacterium capable of dissimilatory Fe(III) reduction.</title>
        <authorList>
            <person name="Dedysh S.N."/>
            <person name="Beletsky A.V."/>
            <person name="Kulichevskaya I.S."/>
            <person name="Mardanov A.V."/>
            <person name="Ravin N.V."/>
        </authorList>
    </citation>
    <scope>NUCLEOTIDE SEQUENCE [LARGE SCALE GENOMIC DNA]</scope>
    <source>
        <strain evidence="6 7">P105</strain>
    </source>
</reference>
<evidence type="ECO:0000313" key="7">
    <source>
        <dbReference type="Proteomes" id="UP000593892"/>
    </source>
</evidence>
<dbReference type="Proteomes" id="UP000593892">
    <property type="component" value="Chromosome"/>
</dbReference>
<evidence type="ECO:0000313" key="6">
    <source>
        <dbReference type="EMBL" id="QOY90469.1"/>
    </source>
</evidence>
<dbReference type="CDD" id="cd03789">
    <property type="entry name" value="GT9_LPS_heptosyltransferase"/>
    <property type="match status" value="1"/>
</dbReference>
<keyword evidence="2 6" id="KW-0808">Transferase</keyword>
<gene>
    <name evidence="6" type="primary">waaF</name>
    <name evidence="6" type="ORF">IRI77_11100</name>
</gene>
<organism evidence="6 7">
    <name type="scientific">Paludibaculum fermentans</name>
    <dbReference type="NCBI Taxonomy" id="1473598"/>
    <lineage>
        <taxon>Bacteria</taxon>
        <taxon>Pseudomonadati</taxon>
        <taxon>Acidobacteriota</taxon>
        <taxon>Terriglobia</taxon>
        <taxon>Bryobacterales</taxon>
        <taxon>Bryobacteraceae</taxon>
        <taxon>Paludibaculum</taxon>
    </lineage>
</organism>
<dbReference type="PANTHER" id="PTHR30160">
    <property type="entry name" value="TETRAACYLDISACCHARIDE 4'-KINASE-RELATED"/>
    <property type="match status" value="1"/>
</dbReference>
<dbReference type="InterPro" id="IPR011910">
    <property type="entry name" value="RfaF"/>
</dbReference>
<dbReference type="InterPro" id="IPR002201">
    <property type="entry name" value="Glyco_trans_9"/>
</dbReference>
<name>A0A7S7NVD1_PALFE</name>
<dbReference type="SUPFAM" id="SSF53756">
    <property type="entry name" value="UDP-Glycosyltransferase/glycogen phosphorylase"/>
    <property type="match status" value="1"/>
</dbReference>
<sequence>MLARPWVAGLYRKEPFADEILPYQPESVLDRWKTASELRKRKFDCALLLQNAFDAALVTFLAGIPRRIGYNRDGRGLLLTDAVPVPAKGSIPPHESFYYLELLRQIGWLDKLPSEPLIRLAGQRGKMRPVIGVSPGAAYGTAKQWIPQRFAAAALQIAGQLNAEIELFGSKTERPLCEEVRSEILRLGGSAANLAGDTTLEQFIERAGTCRVFLTNDSGSMHIASALGIPTVAVFGATNHITTGPTGPLAQVIRHDVECSPCLLRECPIDHRCMTGVEVDRVVQSALDLVQISTL</sequence>
<dbReference type="RefSeq" id="WP_194452132.1">
    <property type="nucleotide sequence ID" value="NZ_CP063849.1"/>
</dbReference>
<keyword evidence="7" id="KW-1185">Reference proteome</keyword>
<evidence type="ECO:0000256" key="2">
    <source>
        <dbReference type="ARBA" id="ARBA00022679"/>
    </source>
</evidence>
<dbReference type="GO" id="GO:0005829">
    <property type="term" value="C:cytosol"/>
    <property type="evidence" value="ECO:0007669"/>
    <property type="project" value="TreeGrafter"/>
</dbReference>
<dbReference type="Pfam" id="PF01075">
    <property type="entry name" value="Glyco_transf_9"/>
    <property type="match status" value="1"/>
</dbReference>
<dbReference type="AlphaFoldDB" id="A0A7S7NVD1"/>